<feature type="binding site" evidence="6">
    <location>
        <position position="152"/>
    </location>
    <ligand>
        <name>NAD(+)</name>
        <dbReference type="ChEBI" id="CHEBI:57540"/>
    </ligand>
</feature>
<evidence type="ECO:0000256" key="6">
    <source>
        <dbReference type="HAMAP-Rule" id="MF_00361"/>
    </source>
</evidence>
<dbReference type="EC" id="2.7.1.23" evidence="6"/>
<feature type="binding site" evidence="6">
    <location>
        <position position="206"/>
    </location>
    <ligand>
        <name>NAD(+)</name>
        <dbReference type="ChEBI" id="CHEBI:57540"/>
    </ligand>
</feature>
<keyword evidence="6" id="KW-0547">Nucleotide-binding</keyword>
<dbReference type="GO" id="GO:0006741">
    <property type="term" value="P:NADP+ biosynthetic process"/>
    <property type="evidence" value="ECO:0007669"/>
    <property type="project" value="UniProtKB-UniRule"/>
</dbReference>
<dbReference type="GO" id="GO:0003951">
    <property type="term" value="F:NAD+ kinase activity"/>
    <property type="evidence" value="ECO:0007669"/>
    <property type="project" value="UniProtKB-UniRule"/>
</dbReference>
<dbReference type="Pfam" id="PF20143">
    <property type="entry name" value="NAD_kinase_C"/>
    <property type="match status" value="1"/>
</dbReference>
<keyword evidence="2 6" id="KW-0418">Kinase</keyword>
<dbReference type="Gene3D" id="2.60.200.30">
    <property type="entry name" value="Probable inorganic polyphosphate/atp-NAD kinase, domain 2"/>
    <property type="match status" value="1"/>
</dbReference>
<name>A0A101FXA0_9CHLR</name>
<dbReference type="InterPro" id="IPR017438">
    <property type="entry name" value="ATP-NAD_kinase_N"/>
</dbReference>
<comment type="caution">
    <text evidence="6">Lacks conserved residue(s) required for the propagation of feature annotation.</text>
</comment>
<feature type="binding site" evidence="6">
    <location>
        <position position="72"/>
    </location>
    <ligand>
        <name>NAD(+)</name>
        <dbReference type="ChEBI" id="CHEBI:57540"/>
    </ligand>
</feature>
<feature type="binding site" evidence="6">
    <location>
        <begin position="141"/>
        <end position="142"/>
    </location>
    <ligand>
        <name>NAD(+)</name>
        <dbReference type="ChEBI" id="CHEBI:57540"/>
    </ligand>
</feature>
<dbReference type="Gene3D" id="3.40.50.10330">
    <property type="entry name" value="Probable inorganic polyphosphate/atp-NAD kinase, domain 1"/>
    <property type="match status" value="1"/>
</dbReference>
<dbReference type="GO" id="GO:0051287">
    <property type="term" value="F:NAD binding"/>
    <property type="evidence" value="ECO:0007669"/>
    <property type="project" value="UniProtKB-ARBA"/>
</dbReference>
<evidence type="ECO:0000256" key="2">
    <source>
        <dbReference type="ARBA" id="ARBA00022777"/>
    </source>
</evidence>
<dbReference type="PATRIC" id="fig|167964.4.peg.736"/>
<dbReference type="Pfam" id="PF01513">
    <property type="entry name" value="NAD_kinase"/>
    <property type="match status" value="1"/>
</dbReference>
<dbReference type="GO" id="GO:0005737">
    <property type="term" value="C:cytoplasm"/>
    <property type="evidence" value="ECO:0007669"/>
    <property type="project" value="UniProtKB-SubCell"/>
</dbReference>
<dbReference type="InterPro" id="IPR016064">
    <property type="entry name" value="NAD/diacylglycerol_kinase_sf"/>
</dbReference>
<gene>
    <name evidence="6" type="primary">nadK</name>
    <name evidence="7" type="ORF">XD73_0945</name>
</gene>
<evidence type="ECO:0000256" key="4">
    <source>
        <dbReference type="ARBA" id="ARBA00023027"/>
    </source>
</evidence>
<dbReference type="HAMAP" id="MF_00361">
    <property type="entry name" value="NAD_kinase"/>
    <property type="match status" value="1"/>
</dbReference>
<comment type="subcellular location">
    <subcellularLocation>
        <location evidence="6">Cytoplasm</location>
    </subcellularLocation>
</comment>
<feature type="active site" description="Proton acceptor" evidence="6">
    <location>
        <position position="67"/>
    </location>
</feature>
<feature type="binding site" evidence="6">
    <location>
        <position position="171"/>
    </location>
    <ligand>
        <name>NAD(+)</name>
        <dbReference type="ChEBI" id="CHEBI:57540"/>
    </ligand>
</feature>
<dbReference type="GO" id="GO:0019674">
    <property type="term" value="P:NAD+ metabolic process"/>
    <property type="evidence" value="ECO:0007669"/>
    <property type="project" value="InterPro"/>
</dbReference>
<keyword evidence="6" id="KW-0963">Cytoplasm</keyword>
<keyword evidence="1 6" id="KW-0808">Transferase</keyword>
<evidence type="ECO:0000313" key="7">
    <source>
        <dbReference type="EMBL" id="KUK46179.1"/>
    </source>
</evidence>
<dbReference type="EMBL" id="LGFU01000059">
    <property type="protein sequence ID" value="KUK46179.1"/>
    <property type="molecule type" value="Genomic_DNA"/>
</dbReference>
<comment type="function">
    <text evidence="6">Involved in the regulation of the intracellular balance of NAD and NADP, and is a key enzyme in the biosynthesis of NADP. Catalyzes specifically the phosphorylation on 2'-hydroxyl of the adenosine moiety of NAD to yield NADP.</text>
</comment>
<organism evidence="7 8">
    <name type="scientific">Anaerolinea thermophila</name>
    <dbReference type="NCBI Taxonomy" id="167964"/>
    <lineage>
        <taxon>Bacteria</taxon>
        <taxon>Bacillati</taxon>
        <taxon>Chloroflexota</taxon>
        <taxon>Anaerolineae</taxon>
        <taxon>Anaerolineales</taxon>
        <taxon>Anaerolineaceae</taxon>
        <taxon>Anaerolinea</taxon>
    </lineage>
</organism>
<reference evidence="7 8" key="1">
    <citation type="journal article" date="2015" name="MBio">
        <title>Genome-Resolved Metagenomic Analysis Reveals Roles for Candidate Phyla and Other Microbial Community Members in Biogeochemical Transformations in Oil Reservoirs.</title>
        <authorList>
            <person name="Hu P."/>
            <person name="Tom L."/>
            <person name="Singh A."/>
            <person name="Thomas B.C."/>
            <person name="Baker B.J."/>
            <person name="Piceno Y.M."/>
            <person name="Andersen G.L."/>
            <person name="Banfield J.F."/>
        </authorList>
    </citation>
    <scope>NUCLEOTIDE SEQUENCE [LARGE SCALE GENOMIC DNA]</scope>
    <source>
        <strain evidence="7">46_16</strain>
    </source>
</reference>
<dbReference type="SUPFAM" id="SSF111331">
    <property type="entry name" value="NAD kinase/diacylglycerol kinase-like"/>
    <property type="match status" value="1"/>
</dbReference>
<comment type="similarity">
    <text evidence="6">Belongs to the NAD kinase family.</text>
</comment>
<evidence type="ECO:0000256" key="5">
    <source>
        <dbReference type="ARBA" id="ARBA00047925"/>
    </source>
</evidence>
<dbReference type="InterPro" id="IPR017437">
    <property type="entry name" value="ATP-NAD_kinase_PpnK-typ_C"/>
</dbReference>
<feature type="binding site" evidence="6">
    <location>
        <begin position="67"/>
        <end position="68"/>
    </location>
    <ligand>
        <name>NAD(+)</name>
        <dbReference type="ChEBI" id="CHEBI:57540"/>
    </ligand>
</feature>
<dbReference type="InterPro" id="IPR002504">
    <property type="entry name" value="NADK"/>
</dbReference>
<dbReference type="AlphaFoldDB" id="A0A101FXA0"/>
<keyword evidence="6" id="KW-0067">ATP-binding</keyword>
<dbReference type="GO" id="GO:0046872">
    <property type="term" value="F:metal ion binding"/>
    <property type="evidence" value="ECO:0007669"/>
    <property type="project" value="UniProtKB-UniRule"/>
</dbReference>
<dbReference type="Proteomes" id="UP000064249">
    <property type="component" value="Unassembled WGS sequence"/>
</dbReference>
<protein>
    <recommendedName>
        <fullName evidence="6">NAD kinase</fullName>
        <ecNumber evidence="6">2.7.1.23</ecNumber>
    </recommendedName>
    <alternativeName>
        <fullName evidence="6">ATP-dependent NAD kinase</fullName>
    </alternativeName>
</protein>
<comment type="cofactor">
    <cofactor evidence="6">
        <name>a divalent metal cation</name>
        <dbReference type="ChEBI" id="CHEBI:60240"/>
    </cofactor>
</comment>
<comment type="caution">
    <text evidence="7">The sequence shown here is derived from an EMBL/GenBank/DDBJ whole genome shotgun (WGS) entry which is preliminary data.</text>
</comment>
<proteinExistence type="inferred from homology"/>
<dbReference type="PANTHER" id="PTHR20275">
    <property type="entry name" value="NAD KINASE"/>
    <property type="match status" value="1"/>
</dbReference>
<evidence type="ECO:0000256" key="3">
    <source>
        <dbReference type="ARBA" id="ARBA00022857"/>
    </source>
</evidence>
<sequence length="285" mass="31184">MKNNPLTKIGVAYHPDIRDAADTAQKVATFLTSKGAHTVLTCSLKDVRMQKAIQNKEIEALVILGGDGSMLRASHLCAAAGIPITGINLGTFGFLFELERTNWQDHISRLVDGSYRLENRMMLQASHYRGEELLGSWQVVNEIVVCRGQQVKPIRLHASVDQYPMASYVADGLIAATATGSTAYALAVNGPIMPPETRNILIVPVAPHLSFDRAVILGEGSCITITVNTSHEAVLSADGREPVKIINKDSVKVSSSAQNIQFIRFHGPGFFYRHLNRYMMQNPSV</sequence>
<evidence type="ECO:0000256" key="1">
    <source>
        <dbReference type="ARBA" id="ARBA00022679"/>
    </source>
</evidence>
<dbReference type="GO" id="GO:0005524">
    <property type="term" value="F:ATP binding"/>
    <property type="evidence" value="ECO:0007669"/>
    <property type="project" value="UniProtKB-KW"/>
</dbReference>
<accession>A0A101FXA0</accession>
<comment type="catalytic activity">
    <reaction evidence="5 6">
        <text>NAD(+) + ATP = ADP + NADP(+) + H(+)</text>
        <dbReference type="Rhea" id="RHEA:18629"/>
        <dbReference type="ChEBI" id="CHEBI:15378"/>
        <dbReference type="ChEBI" id="CHEBI:30616"/>
        <dbReference type="ChEBI" id="CHEBI:57540"/>
        <dbReference type="ChEBI" id="CHEBI:58349"/>
        <dbReference type="ChEBI" id="CHEBI:456216"/>
        <dbReference type="EC" id="2.7.1.23"/>
    </reaction>
</comment>
<keyword evidence="3 6" id="KW-0521">NADP</keyword>
<dbReference type="PANTHER" id="PTHR20275:SF0">
    <property type="entry name" value="NAD KINASE"/>
    <property type="match status" value="1"/>
</dbReference>
<keyword evidence="4 6" id="KW-0520">NAD</keyword>
<evidence type="ECO:0000313" key="8">
    <source>
        <dbReference type="Proteomes" id="UP000064249"/>
    </source>
</evidence>